<dbReference type="EMBL" id="LOCK01000028">
    <property type="protein sequence ID" value="KTE91106.1"/>
    <property type="molecule type" value="Genomic_DNA"/>
</dbReference>
<feature type="domain" description="Sigma-54 factor interaction" evidence="5">
    <location>
        <begin position="1"/>
        <end position="71"/>
    </location>
</feature>
<dbReference type="InterPro" id="IPR058031">
    <property type="entry name" value="AAA_lid_NorR"/>
</dbReference>
<dbReference type="SUPFAM" id="SSF52540">
    <property type="entry name" value="P-loop containing nucleoside triphosphate hydrolases"/>
    <property type="match status" value="1"/>
</dbReference>
<dbReference type="Pfam" id="PF25601">
    <property type="entry name" value="AAA_lid_14"/>
    <property type="match status" value="1"/>
</dbReference>
<dbReference type="Proteomes" id="UP000054623">
    <property type="component" value="Unassembled WGS sequence"/>
</dbReference>
<sequence length="167" mass="19426">MDLYFRLNVIRLNTIPLRDRLADLPLMVDHFLKTFSLSFSKKIEGVFPQVMLFFQVLLVRELRNVLERCVNFTRSPQITVDDIPPDLFNKKTITIPHQELCSQEQSNQVPASVGTVFPPSYNSFADFEKQQILSLMMKYKGNKTAVAKELDIARRTLYSRLKKYGIH</sequence>
<proteinExistence type="predicted"/>
<protein>
    <recommendedName>
        <fullName evidence="5">Sigma-54 factor interaction domain-containing protein</fullName>
    </recommendedName>
</protein>
<dbReference type="InterPro" id="IPR002197">
    <property type="entry name" value="HTH_Fis"/>
</dbReference>
<dbReference type="PROSITE" id="PS50045">
    <property type="entry name" value="SIGMA54_INTERACT_4"/>
    <property type="match status" value="1"/>
</dbReference>
<evidence type="ECO:0000259" key="5">
    <source>
        <dbReference type="PROSITE" id="PS50045"/>
    </source>
</evidence>
<dbReference type="Gene3D" id="1.10.8.60">
    <property type="match status" value="1"/>
</dbReference>
<dbReference type="InterPro" id="IPR002078">
    <property type="entry name" value="Sigma_54_int"/>
</dbReference>
<evidence type="ECO:0000256" key="3">
    <source>
        <dbReference type="ARBA" id="ARBA00023015"/>
    </source>
</evidence>
<reference evidence="6 7" key="1">
    <citation type="submission" date="2015-12" db="EMBL/GenBank/DDBJ databases">
        <title>Draft Genome Sequence of Desulfitobacterium hafniense Strain DH, a Sulfate-reducing Bacterium Isolated from Paddy Soils.</title>
        <authorList>
            <person name="Bao P."/>
            <person name="Zhang X."/>
            <person name="Li G."/>
        </authorList>
    </citation>
    <scope>NUCLEOTIDE SEQUENCE [LARGE SCALE GENOMIC DNA]</scope>
    <source>
        <strain evidence="6 7">DH</strain>
    </source>
</reference>
<keyword evidence="1" id="KW-0547">Nucleotide-binding</keyword>
<name>A0A0W1JI00_DESHA</name>
<dbReference type="InterPro" id="IPR027417">
    <property type="entry name" value="P-loop_NTPase"/>
</dbReference>
<organism evidence="6 7">
    <name type="scientific">Desulfitobacterium hafniense</name>
    <name type="common">Desulfitobacterium frappieri</name>
    <dbReference type="NCBI Taxonomy" id="49338"/>
    <lineage>
        <taxon>Bacteria</taxon>
        <taxon>Bacillati</taxon>
        <taxon>Bacillota</taxon>
        <taxon>Clostridia</taxon>
        <taxon>Eubacteriales</taxon>
        <taxon>Desulfitobacteriaceae</taxon>
        <taxon>Desulfitobacterium</taxon>
    </lineage>
</organism>
<evidence type="ECO:0000313" key="7">
    <source>
        <dbReference type="Proteomes" id="UP000054623"/>
    </source>
</evidence>
<evidence type="ECO:0000256" key="2">
    <source>
        <dbReference type="ARBA" id="ARBA00022840"/>
    </source>
</evidence>
<dbReference type="PRINTS" id="PR01590">
    <property type="entry name" value="HTHFIS"/>
</dbReference>
<comment type="caution">
    <text evidence="6">The sequence shown here is derived from an EMBL/GenBank/DDBJ whole genome shotgun (WGS) entry which is preliminary data.</text>
</comment>
<accession>A0A0W1JI00</accession>
<keyword evidence="3" id="KW-0805">Transcription regulation</keyword>
<dbReference type="GO" id="GO:0005524">
    <property type="term" value="F:ATP binding"/>
    <property type="evidence" value="ECO:0007669"/>
    <property type="project" value="UniProtKB-KW"/>
</dbReference>
<keyword evidence="4" id="KW-0804">Transcription</keyword>
<dbReference type="PANTHER" id="PTHR32071:SF119">
    <property type="entry name" value="SIGMA L-DEPENDENT TRANSCRIPTIONAL REGULATOR YPLP-RELATED"/>
    <property type="match status" value="1"/>
</dbReference>
<dbReference type="GO" id="GO:0043565">
    <property type="term" value="F:sequence-specific DNA binding"/>
    <property type="evidence" value="ECO:0007669"/>
    <property type="project" value="InterPro"/>
</dbReference>
<gene>
    <name evidence="6" type="ORF">AT727_05770</name>
</gene>
<dbReference type="GO" id="GO:0006355">
    <property type="term" value="P:regulation of DNA-templated transcription"/>
    <property type="evidence" value="ECO:0007669"/>
    <property type="project" value="InterPro"/>
</dbReference>
<keyword evidence="2" id="KW-0067">ATP-binding</keyword>
<dbReference type="Pfam" id="PF02954">
    <property type="entry name" value="HTH_8"/>
    <property type="match status" value="1"/>
</dbReference>
<dbReference type="Gene3D" id="1.10.10.60">
    <property type="entry name" value="Homeodomain-like"/>
    <property type="match status" value="1"/>
</dbReference>
<evidence type="ECO:0000256" key="4">
    <source>
        <dbReference type="ARBA" id="ARBA00023163"/>
    </source>
</evidence>
<dbReference type="InterPro" id="IPR009057">
    <property type="entry name" value="Homeodomain-like_sf"/>
</dbReference>
<dbReference type="SUPFAM" id="SSF46689">
    <property type="entry name" value="Homeodomain-like"/>
    <property type="match status" value="1"/>
</dbReference>
<dbReference type="AlphaFoldDB" id="A0A0W1JI00"/>
<evidence type="ECO:0000256" key="1">
    <source>
        <dbReference type="ARBA" id="ARBA00022741"/>
    </source>
</evidence>
<evidence type="ECO:0000313" key="6">
    <source>
        <dbReference type="EMBL" id="KTE91106.1"/>
    </source>
</evidence>
<dbReference type="PANTHER" id="PTHR32071">
    <property type="entry name" value="TRANSCRIPTIONAL REGULATORY PROTEIN"/>
    <property type="match status" value="1"/>
</dbReference>